<dbReference type="GO" id="GO:0003700">
    <property type="term" value="F:DNA-binding transcription factor activity"/>
    <property type="evidence" value="ECO:0007669"/>
    <property type="project" value="InterPro"/>
</dbReference>
<dbReference type="InterPro" id="IPR036388">
    <property type="entry name" value="WH-like_DNA-bd_sf"/>
</dbReference>
<keyword evidence="5" id="KW-1133">Transmembrane helix</keyword>
<proteinExistence type="inferred from homology"/>
<dbReference type="InterPro" id="IPR005119">
    <property type="entry name" value="LysR_subst-bd"/>
</dbReference>
<name>A0A4R0YKV5_9GAMM</name>
<dbReference type="AlphaFoldDB" id="A0A4R0YKV5"/>
<keyword evidence="3" id="KW-0238">DNA-binding</keyword>
<dbReference type="FunFam" id="3.40.190.290:FF:000001">
    <property type="entry name" value="Transcriptional regulator, LysR family"/>
    <property type="match status" value="1"/>
</dbReference>
<gene>
    <name evidence="7" type="ORF">EZM97_23180</name>
</gene>
<sequence>MSHMTLDVHDKAQGDAADSLASSFAASYTGVVAFIAVVAEGSFARAADRLGICRSAVSRNVQKLEDQLNARLFLRTTRSTSLTREGELFYENCNPGVQRIVQALEDMRELRAGPPRGHLSISASMGFGRQVVAPLLADFCARYPEISLDLRLEDRATDFTMDRVDVAIRDGQLEDSQIVAKRLVPMQMLVCASPSYIRRYGAPQSVDDLASHICINFRNASGRVADWEFKVDGQRRKVLPPSICTFNDVGLVHQSVRDGFGIAQLAGYLVASDLRDGQLVTCLESYAPDDRGHYLCYQSRRHLPARIRVFIDYVTEAVRALDLGYAADMPAPALAGNESLHTPGPGQGRVLQPCLLDPLD</sequence>
<evidence type="ECO:0000256" key="1">
    <source>
        <dbReference type="ARBA" id="ARBA00009437"/>
    </source>
</evidence>
<dbReference type="SUPFAM" id="SSF46785">
    <property type="entry name" value="Winged helix' DNA-binding domain"/>
    <property type="match status" value="1"/>
</dbReference>
<dbReference type="GO" id="GO:0003677">
    <property type="term" value="F:DNA binding"/>
    <property type="evidence" value="ECO:0007669"/>
    <property type="project" value="UniProtKB-KW"/>
</dbReference>
<evidence type="ECO:0000313" key="8">
    <source>
        <dbReference type="Proteomes" id="UP000291822"/>
    </source>
</evidence>
<reference evidence="7 8" key="1">
    <citation type="submission" date="2019-02" db="EMBL/GenBank/DDBJ databases">
        <title>Dyella amyloliquefaciens sp. nov., isolated from forest soil.</title>
        <authorList>
            <person name="Gao Z.-H."/>
            <person name="Qiu L.-H."/>
        </authorList>
    </citation>
    <scope>NUCLEOTIDE SEQUENCE [LARGE SCALE GENOMIC DNA]</scope>
    <source>
        <strain evidence="7 8">KACC 12747</strain>
    </source>
</reference>
<organism evidence="7 8">
    <name type="scientific">Dyella soli</name>
    <dbReference type="NCBI Taxonomy" id="522319"/>
    <lineage>
        <taxon>Bacteria</taxon>
        <taxon>Pseudomonadati</taxon>
        <taxon>Pseudomonadota</taxon>
        <taxon>Gammaproteobacteria</taxon>
        <taxon>Lysobacterales</taxon>
        <taxon>Rhodanobacteraceae</taxon>
        <taxon>Dyella</taxon>
    </lineage>
</organism>
<evidence type="ECO:0000313" key="7">
    <source>
        <dbReference type="EMBL" id="TCI09201.1"/>
    </source>
</evidence>
<keyword evidence="8" id="KW-1185">Reference proteome</keyword>
<evidence type="ECO:0000259" key="6">
    <source>
        <dbReference type="PROSITE" id="PS50931"/>
    </source>
</evidence>
<dbReference type="Pfam" id="PF03466">
    <property type="entry name" value="LysR_substrate"/>
    <property type="match status" value="1"/>
</dbReference>
<dbReference type="SUPFAM" id="SSF53850">
    <property type="entry name" value="Periplasmic binding protein-like II"/>
    <property type="match status" value="1"/>
</dbReference>
<accession>A0A4R0YKV5</accession>
<evidence type="ECO:0000256" key="5">
    <source>
        <dbReference type="SAM" id="Phobius"/>
    </source>
</evidence>
<dbReference type="CDD" id="cd08422">
    <property type="entry name" value="PBP2_CrgA_like"/>
    <property type="match status" value="1"/>
</dbReference>
<evidence type="ECO:0000256" key="3">
    <source>
        <dbReference type="ARBA" id="ARBA00023125"/>
    </source>
</evidence>
<evidence type="ECO:0000256" key="4">
    <source>
        <dbReference type="ARBA" id="ARBA00023163"/>
    </source>
</evidence>
<protein>
    <submittedName>
        <fullName evidence="7">LysR family transcriptional regulator</fullName>
    </submittedName>
</protein>
<dbReference type="PRINTS" id="PR00039">
    <property type="entry name" value="HTHLYSR"/>
</dbReference>
<keyword evidence="5" id="KW-0472">Membrane</keyword>
<dbReference type="InterPro" id="IPR000847">
    <property type="entry name" value="LysR_HTH_N"/>
</dbReference>
<comment type="similarity">
    <text evidence="1">Belongs to the LysR transcriptional regulatory family.</text>
</comment>
<dbReference type="InterPro" id="IPR036390">
    <property type="entry name" value="WH_DNA-bd_sf"/>
</dbReference>
<dbReference type="Gene3D" id="3.40.190.290">
    <property type="match status" value="1"/>
</dbReference>
<keyword evidence="2" id="KW-0805">Transcription regulation</keyword>
<evidence type="ECO:0000256" key="2">
    <source>
        <dbReference type="ARBA" id="ARBA00023015"/>
    </source>
</evidence>
<dbReference type="PANTHER" id="PTHR30537:SF5">
    <property type="entry name" value="HTH-TYPE TRANSCRIPTIONAL ACTIVATOR TTDR-RELATED"/>
    <property type="match status" value="1"/>
</dbReference>
<dbReference type="PROSITE" id="PS50931">
    <property type="entry name" value="HTH_LYSR"/>
    <property type="match status" value="1"/>
</dbReference>
<feature type="transmembrane region" description="Helical" evidence="5">
    <location>
        <begin position="20"/>
        <end position="39"/>
    </location>
</feature>
<feature type="domain" description="HTH lysR-type" evidence="6">
    <location>
        <begin position="32"/>
        <end position="83"/>
    </location>
</feature>
<dbReference type="Proteomes" id="UP000291822">
    <property type="component" value="Unassembled WGS sequence"/>
</dbReference>
<dbReference type="InterPro" id="IPR058163">
    <property type="entry name" value="LysR-type_TF_proteobact-type"/>
</dbReference>
<dbReference type="Pfam" id="PF00126">
    <property type="entry name" value="HTH_1"/>
    <property type="match status" value="1"/>
</dbReference>
<dbReference type="FunFam" id="1.10.10.10:FF:000001">
    <property type="entry name" value="LysR family transcriptional regulator"/>
    <property type="match status" value="1"/>
</dbReference>
<comment type="caution">
    <text evidence="7">The sequence shown here is derived from an EMBL/GenBank/DDBJ whole genome shotgun (WGS) entry which is preliminary data.</text>
</comment>
<keyword evidence="4" id="KW-0804">Transcription</keyword>
<dbReference type="EMBL" id="SJTG01000003">
    <property type="protein sequence ID" value="TCI09201.1"/>
    <property type="molecule type" value="Genomic_DNA"/>
</dbReference>
<dbReference type="Gene3D" id="1.10.10.10">
    <property type="entry name" value="Winged helix-like DNA-binding domain superfamily/Winged helix DNA-binding domain"/>
    <property type="match status" value="1"/>
</dbReference>
<dbReference type="PANTHER" id="PTHR30537">
    <property type="entry name" value="HTH-TYPE TRANSCRIPTIONAL REGULATOR"/>
    <property type="match status" value="1"/>
</dbReference>
<keyword evidence="5" id="KW-0812">Transmembrane</keyword>